<proteinExistence type="predicted"/>
<evidence type="ECO:0000313" key="2">
    <source>
        <dbReference type="EMBL" id="GBP87628.1"/>
    </source>
</evidence>
<comment type="caution">
    <text evidence="2">The sequence shown here is derived from an EMBL/GenBank/DDBJ whole genome shotgun (WGS) entry which is preliminary data.</text>
</comment>
<organism evidence="2 3">
    <name type="scientific">Eumeta variegata</name>
    <name type="common">Bagworm moth</name>
    <name type="synonym">Eumeta japonica</name>
    <dbReference type="NCBI Taxonomy" id="151549"/>
    <lineage>
        <taxon>Eukaryota</taxon>
        <taxon>Metazoa</taxon>
        <taxon>Ecdysozoa</taxon>
        <taxon>Arthropoda</taxon>
        <taxon>Hexapoda</taxon>
        <taxon>Insecta</taxon>
        <taxon>Pterygota</taxon>
        <taxon>Neoptera</taxon>
        <taxon>Endopterygota</taxon>
        <taxon>Lepidoptera</taxon>
        <taxon>Glossata</taxon>
        <taxon>Ditrysia</taxon>
        <taxon>Tineoidea</taxon>
        <taxon>Psychidae</taxon>
        <taxon>Oiketicinae</taxon>
        <taxon>Eumeta</taxon>
    </lineage>
</organism>
<protein>
    <submittedName>
        <fullName evidence="2">Uncharacterized protein</fullName>
    </submittedName>
</protein>
<dbReference type="EMBL" id="BGZK01001872">
    <property type="protein sequence ID" value="GBP87628.1"/>
    <property type="molecule type" value="Genomic_DNA"/>
</dbReference>
<dbReference type="Proteomes" id="UP000299102">
    <property type="component" value="Unassembled WGS sequence"/>
</dbReference>
<reference evidence="2 3" key="1">
    <citation type="journal article" date="2019" name="Commun. Biol.">
        <title>The bagworm genome reveals a unique fibroin gene that provides high tensile strength.</title>
        <authorList>
            <person name="Kono N."/>
            <person name="Nakamura H."/>
            <person name="Ohtoshi R."/>
            <person name="Tomita M."/>
            <person name="Numata K."/>
            <person name="Arakawa K."/>
        </authorList>
    </citation>
    <scope>NUCLEOTIDE SEQUENCE [LARGE SCALE GENOMIC DNA]</scope>
</reference>
<sequence>MQSGNPAGRVQCARMNSTGRFGRHEREQLMPVGSRSAGDDAARAHTCTDLVRLFSSRATSPYHRFFPVGKCLAFSLQNRGDVGISCQRHGRRRSYTPPRPLGTVEFNYLIDLLNDFRAAGAERELPETRAKFANVGFFKFNTLSGVTSFWVALVREGVSLSRHTTRKDNSRRLAGARGARSIARRPPPAAVGRMIRHSHRRDAVGESVTLYNLLYHEAHSTDVVFGHGHKGSSLAQIVSQISATTLELVKPVINSGKGQGMELRHERLTEIPDSCIIHSCRDHMTSRGALVKHTSVYTGAARAGGTGSSPDVHCSDGGLRLTECGFFFVFLLVRKGKEEENPLWAVHVPGHTGVSDSHRLKTS</sequence>
<evidence type="ECO:0000256" key="1">
    <source>
        <dbReference type="SAM" id="MobiDB-lite"/>
    </source>
</evidence>
<name>A0A4C1ZIN6_EUMVA</name>
<keyword evidence="3" id="KW-1185">Reference proteome</keyword>
<dbReference type="AlphaFoldDB" id="A0A4C1ZIN6"/>
<feature type="region of interest" description="Disordered" evidence="1">
    <location>
        <begin position="1"/>
        <end position="25"/>
    </location>
</feature>
<evidence type="ECO:0000313" key="3">
    <source>
        <dbReference type="Proteomes" id="UP000299102"/>
    </source>
</evidence>
<accession>A0A4C1ZIN6</accession>
<gene>
    <name evidence="2" type="ORF">EVAR_99952_1</name>
</gene>